<dbReference type="AlphaFoldDB" id="A0A9R1UTR7"/>
<dbReference type="Proteomes" id="UP000235145">
    <property type="component" value="Unassembled WGS sequence"/>
</dbReference>
<sequence length="95" mass="11063">MYKDSDYASNITDEQFSQLDVLKWWEDREQLGQYKVLASMARDVLTRSNNKGLLLLRRSSTSTVTSFKMVLCFRGNVAVVRTSWTSRNPGRRFYA</sequence>
<comment type="caution">
    <text evidence="2">The sequence shown here is derived from an EMBL/GenBank/DDBJ whole genome shotgun (WGS) entry which is preliminary data.</text>
</comment>
<dbReference type="Pfam" id="PF05699">
    <property type="entry name" value="Dimer_Tnp_hAT"/>
    <property type="match status" value="1"/>
</dbReference>
<dbReference type="EMBL" id="NBSK02000008">
    <property type="protein sequence ID" value="KAJ0193124.1"/>
    <property type="molecule type" value="Genomic_DNA"/>
</dbReference>
<evidence type="ECO:0000313" key="3">
    <source>
        <dbReference type="Proteomes" id="UP000235145"/>
    </source>
</evidence>
<feature type="domain" description="HAT C-terminal dimerisation" evidence="1">
    <location>
        <begin position="12"/>
        <end position="46"/>
    </location>
</feature>
<dbReference type="InterPro" id="IPR008906">
    <property type="entry name" value="HATC_C_dom"/>
</dbReference>
<proteinExistence type="predicted"/>
<gene>
    <name evidence="2" type="ORF">LSAT_V11C800398450</name>
</gene>
<organism evidence="2 3">
    <name type="scientific">Lactuca sativa</name>
    <name type="common">Garden lettuce</name>
    <dbReference type="NCBI Taxonomy" id="4236"/>
    <lineage>
        <taxon>Eukaryota</taxon>
        <taxon>Viridiplantae</taxon>
        <taxon>Streptophyta</taxon>
        <taxon>Embryophyta</taxon>
        <taxon>Tracheophyta</taxon>
        <taxon>Spermatophyta</taxon>
        <taxon>Magnoliopsida</taxon>
        <taxon>eudicotyledons</taxon>
        <taxon>Gunneridae</taxon>
        <taxon>Pentapetalae</taxon>
        <taxon>asterids</taxon>
        <taxon>campanulids</taxon>
        <taxon>Asterales</taxon>
        <taxon>Asteraceae</taxon>
        <taxon>Cichorioideae</taxon>
        <taxon>Cichorieae</taxon>
        <taxon>Lactucinae</taxon>
        <taxon>Lactuca</taxon>
    </lineage>
</organism>
<keyword evidence="3" id="KW-1185">Reference proteome</keyword>
<protein>
    <recommendedName>
        <fullName evidence="1">HAT C-terminal dimerisation domain-containing protein</fullName>
    </recommendedName>
</protein>
<name>A0A9R1UTR7_LACSA</name>
<dbReference type="GO" id="GO:0046983">
    <property type="term" value="F:protein dimerization activity"/>
    <property type="evidence" value="ECO:0007669"/>
    <property type="project" value="InterPro"/>
</dbReference>
<reference evidence="2 3" key="1">
    <citation type="journal article" date="2017" name="Nat. Commun.">
        <title>Genome assembly with in vitro proximity ligation data and whole-genome triplication in lettuce.</title>
        <authorList>
            <person name="Reyes-Chin-Wo S."/>
            <person name="Wang Z."/>
            <person name="Yang X."/>
            <person name="Kozik A."/>
            <person name="Arikit S."/>
            <person name="Song C."/>
            <person name="Xia L."/>
            <person name="Froenicke L."/>
            <person name="Lavelle D.O."/>
            <person name="Truco M.J."/>
            <person name="Xia R."/>
            <person name="Zhu S."/>
            <person name="Xu C."/>
            <person name="Xu H."/>
            <person name="Xu X."/>
            <person name="Cox K."/>
            <person name="Korf I."/>
            <person name="Meyers B.C."/>
            <person name="Michelmore R.W."/>
        </authorList>
    </citation>
    <scope>NUCLEOTIDE SEQUENCE [LARGE SCALE GENOMIC DNA]</scope>
    <source>
        <strain evidence="3">cv. Salinas</strain>
        <tissue evidence="2">Seedlings</tissue>
    </source>
</reference>
<accession>A0A9R1UTR7</accession>
<evidence type="ECO:0000313" key="2">
    <source>
        <dbReference type="EMBL" id="KAJ0193124.1"/>
    </source>
</evidence>
<evidence type="ECO:0000259" key="1">
    <source>
        <dbReference type="Pfam" id="PF05699"/>
    </source>
</evidence>